<dbReference type="InterPro" id="IPR036116">
    <property type="entry name" value="FN3_sf"/>
</dbReference>
<feature type="signal peptide" evidence="2">
    <location>
        <begin position="1"/>
        <end position="19"/>
    </location>
</feature>
<evidence type="ECO:0000313" key="4">
    <source>
        <dbReference type="EMBL" id="TGZ72623.1"/>
    </source>
</evidence>
<accession>A0A4S2M857</accession>
<comment type="caution">
    <text evidence="4">The sequence shown here is derived from an EMBL/GenBank/DDBJ whole genome shotgun (WGS) entry which is preliminary data.</text>
</comment>
<protein>
    <recommendedName>
        <fullName evidence="3">Fibronectin type-III domain-containing protein</fullName>
    </recommendedName>
</protein>
<evidence type="ECO:0000259" key="3">
    <source>
        <dbReference type="PROSITE" id="PS50853"/>
    </source>
</evidence>
<dbReference type="InterPro" id="IPR003961">
    <property type="entry name" value="FN3_dom"/>
</dbReference>
<feature type="compositionally biased region" description="Basic and acidic residues" evidence="1">
    <location>
        <begin position="200"/>
        <end position="213"/>
    </location>
</feature>
<reference evidence="4 5" key="1">
    <citation type="journal article" date="2019" name="BMC Genomics">
        <title>New insights from Opisthorchis felineus genome: update on genomics of the epidemiologically important liver flukes.</title>
        <authorList>
            <person name="Ershov N.I."/>
            <person name="Mordvinov V.A."/>
            <person name="Prokhortchouk E.B."/>
            <person name="Pakharukova M.Y."/>
            <person name="Gunbin K.V."/>
            <person name="Ustyantsev K."/>
            <person name="Genaev M.A."/>
            <person name="Blinov A.G."/>
            <person name="Mazur A."/>
            <person name="Boulygina E."/>
            <person name="Tsygankova S."/>
            <person name="Khrameeva E."/>
            <person name="Chekanov N."/>
            <person name="Fan G."/>
            <person name="Xiao A."/>
            <person name="Zhang H."/>
            <person name="Xu X."/>
            <person name="Yang H."/>
            <person name="Solovyev V."/>
            <person name="Lee S.M."/>
            <person name="Liu X."/>
            <person name="Afonnikov D.A."/>
            <person name="Skryabin K.G."/>
        </authorList>
    </citation>
    <scope>NUCLEOTIDE SEQUENCE [LARGE SCALE GENOMIC DNA]</scope>
    <source>
        <strain evidence="4">AK-0245</strain>
        <tissue evidence="4">Whole organism</tissue>
    </source>
</reference>
<proteinExistence type="predicted"/>
<gene>
    <name evidence="4" type="ORF">CRM22_001972</name>
</gene>
<dbReference type="OrthoDB" id="10457507at2759"/>
<feature type="domain" description="Fibronectin type-III" evidence="3">
    <location>
        <begin position="26"/>
        <end position="116"/>
    </location>
</feature>
<evidence type="ECO:0000256" key="1">
    <source>
        <dbReference type="SAM" id="MobiDB-lite"/>
    </source>
</evidence>
<sequence length="223" mass="24423">MLNILEFFVLFLRAFTIESFYLFDSAPKAPDWIDVTLESGVTVLWEQDSACLADRFDVAVYNSTAIIFKITVDGSQFEVRLPDLPKNMSLSIGIRGHNSFGAGPEINSTAFTIPKDSAAPIHRPVSLLGSISQETAVVTTLVPKTATSRQRSMHEDHSLAQSQAPELLSDIPEGINFCDSGTTGGCIQSEYQSDQQVVSEVDHASSGRTDPEKVCNYNRSPYL</sequence>
<keyword evidence="5" id="KW-1185">Reference proteome</keyword>
<evidence type="ECO:0000313" key="5">
    <source>
        <dbReference type="Proteomes" id="UP000308267"/>
    </source>
</evidence>
<dbReference type="AlphaFoldDB" id="A0A4S2M857"/>
<evidence type="ECO:0000256" key="2">
    <source>
        <dbReference type="SAM" id="SignalP"/>
    </source>
</evidence>
<name>A0A4S2M857_OPIFE</name>
<dbReference type="PROSITE" id="PS50853">
    <property type="entry name" value="FN3"/>
    <property type="match status" value="1"/>
</dbReference>
<feature type="chain" id="PRO_5020348599" description="Fibronectin type-III domain-containing protein" evidence="2">
    <location>
        <begin position="20"/>
        <end position="223"/>
    </location>
</feature>
<dbReference type="SUPFAM" id="SSF49265">
    <property type="entry name" value="Fibronectin type III"/>
    <property type="match status" value="1"/>
</dbReference>
<dbReference type="Proteomes" id="UP000308267">
    <property type="component" value="Unassembled WGS sequence"/>
</dbReference>
<feature type="region of interest" description="Disordered" evidence="1">
    <location>
        <begin position="193"/>
        <end position="223"/>
    </location>
</feature>
<dbReference type="EMBL" id="SJOL01003498">
    <property type="protein sequence ID" value="TGZ72623.1"/>
    <property type="molecule type" value="Genomic_DNA"/>
</dbReference>
<organism evidence="4 5">
    <name type="scientific">Opisthorchis felineus</name>
    <dbReference type="NCBI Taxonomy" id="147828"/>
    <lineage>
        <taxon>Eukaryota</taxon>
        <taxon>Metazoa</taxon>
        <taxon>Spiralia</taxon>
        <taxon>Lophotrochozoa</taxon>
        <taxon>Platyhelminthes</taxon>
        <taxon>Trematoda</taxon>
        <taxon>Digenea</taxon>
        <taxon>Opisthorchiida</taxon>
        <taxon>Opisthorchiata</taxon>
        <taxon>Opisthorchiidae</taxon>
        <taxon>Opisthorchis</taxon>
    </lineage>
</organism>
<keyword evidence="2" id="KW-0732">Signal</keyword>